<organism evidence="1 2">
    <name type="scientific">Streptomyces vietnamensis</name>
    <dbReference type="NCBI Taxonomy" id="362257"/>
    <lineage>
        <taxon>Bacteria</taxon>
        <taxon>Bacillati</taxon>
        <taxon>Actinomycetota</taxon>
        <taxon>Actinomycetes</taxon>
        <taxon>Kitasatosporales</taxon>
        <taxon>Streptomycetaceae</taxon>
        <taxon>Streptomyces</taxon>
    </lineage>
</organism>
<dbReference type="EMBL" id="CP010407">
    <property type="protein sequence ID" value="AJF68165.1"/>
    <property type="molecule type" value="Genomic_DNA"/>
</dbReference>
<dbReference type="AlphaFoldDB" id="A0A0B5I1Z0"/>
<proteinExistence type="predicted"/>
<dbReference type="HOGENOM" id="CLU_2182598_0_0_11"/>
<dbReference type="Proteomes" id="UP000031774">
    <property type="component" value="Chromosome"/>
</dbReference>
<dbReference type="KEGG" id="svt:SVTN_31180"/>
<dbReference type="STRING" id="362257.SVTN_31180"/>
<accession>A0A0B5I1Z0</accession>
<name>A0A0B5I1Z0_9ACTN</name>
<keyword evidence="2" id="KW-1185">Reference proteome</keyword>
<protein>
    <submittedName>
        <fullName evidence="1">Uncharacterized protein</fullName>
    </submittedName>
</protein>
<sequence length="109" mass="12130">MKGQQEVGRHPERATMQLVDNVELVDDEHLILVVDVDDDDIDDAIGVVLVEVDVARDSILVQAALRDEQTFKSALASLVVGDQSVTLSHSGIVRRRRCTRRRRASARRG</sequence>
<reference evidence="1 2" key="1">
    <citation type="submission" date="2014-12" db="EMBL/GenBank/DDBJ databases">
        <title>Complete genome sequence of Streptomyces vietnamensis strain GIMV4.0001, a genetic manipulable producer of the benzoisochromanequinone antibiotic granaticin.</title>
        <authorList>
            <person name="Deng M.R."/>
            <person name="Guo J."/>
            <person name="Ma L.Y."/>
            <person name="Feng G.D."/>
            <person name="Mo C.Y."/>
            <person name="Zhu H.H."/>
        </authorList>
    </citation>
    <scope>NUCLEOTIDE SEQUENCE [LARGE SCALE GENOMIC DNA]</scope>
    <source>
        <strain evidence="2">GIMV4.0001</strain>
    </source>
</reference>
<evidence type="ECO:0000313" key="2">
    <source>
        <dbReference type="Proteomes" id="UP000031774"/>
    </source>
</evidence>
<gene>
    <name evidence="1" type="ORF">SVTN_31180</name>
</gene>
<evidence type="ECO:0000313" key="1">
    <source>
        <dbReference type="EMBL" id="AJF68165.1"/>
    </source>
</evidence>